<dbReference type="Gene3D" id="4.10.240.10">
    <property type="entry name" value="Zn(2)-C6 fungal-type DNA-binding domain"/>
    <property type="match status" value="1"/>
</dbReference>
<dbReference type="PROSITE" id="PS50048">
    <property type="entry name" value="ZN2_CY6_FUNGAL_2"/>
    <property type="match status" value="1"/>
</dbReference>
<keyword evidence="3" id="KW-0238">DNA-binding</keyword>
<dbReference type="Pfam" id="PF00172">
    <property type="entry name" value="Zn_clus"/>
    <property type="match status" value="1"/>
</dbReference>
<dbReference type="InterPro" id="IPR036864">
    <property type="entry name" value="Zn2-C6_fun-type_DNA-bd_sf"/>
</dbReference>
<dbReference type="InterPro" id="IPR051127">
    <property type="entry name" value="Fungal_SecMet_Regulators"/>
</dbReference>
<evidence type="ECO:0000256" key="6">
    <source>
        <dbReference type="SAM" id="MobiDB-lite"/>
    </source>
</evidence>
<evidence type="ECO:0000256" key="1">
    <source>
        <dbReference type="ARBA" id="ARBA00022723"/>
    </source>
</evidence>
<evidence type="ECO:0000256" key="7">
    <source>
        <dbReference type="SAM" id="Phobius"/>
    </source>
</evidence>
<feature type="region of interest" description="Disordered" evidence="6">
    <location>
        <begin position="701"/>
        <end position="720"/>
    </location>
</feature>
<evidence type="ECO:0000259" key="8">
    <source>
        <dbReference type="PROSITE" id="PS50048"/>
    </source>
</evidence>
<accession>A0AAJ0FIC5</accession>
<dbReference type="SMART" id="SM00906">
    <property type="entry name" value="Fungal_trans"/>
    <property type="match status" value="1"/>
</dbReference>
<keyword evidence="1" id="KW-0479">Metal-binding</keyword>
<keyword evidence="4" id="KW-0804">Transcription</keyword>
<dbReference type="CDD" id="cd12148">
    <property type="entry name" value="fungal_TF_MHR"/>
    <property type="match status" value="1"/>
</dbReference>
<comment type="caution">
    <text evidence="9">The sequence shown here is derived from an EMBL/GenBank/DDBJ whole genome shotgun (WGS) entry which is preliminary data.</text>
</comment>
<dbReference type="AlphaFoldDB" id="A0AAJ0FIC5"/>
<keyword evidence="10" id="KW-1185">Reference proteome</keyword>
<dbReference type="GO" id="GO:0000435">
    <property type="term" value="P:positive regulation of transcription from RNA polymerase II promoter by galactose"/>
    <property type="evidence" value="ECO:0007669"/>
    <property type="project" value="TreeGrafter"/>
</dbReference>
<dbReference type="SUPFAM" id="SSF57701">
    <property type="entry name" value="Zn2/Cys6 DNA-binding domain"/>
    <property type="match status" value="1"/>
</dbReference>
<dbReference type="PANTHER" id="PTHR47424:SF3">
    <property type="entry name" value="REGULATORY PROTEIN GAL4"/>
    <property type="match status" value="1"/>
</dbReference>
<keyword evidence="5" id="KW-0539">Nucleus</keyword>
<dbReference type="RefSeq" id="XP_060279367.1">
    <property type="nucleotide sequence ID" value="XM_060429091.1"/>
</dbReference>
<dbReference type="GeneID" id="85312278"/>
<keyword evidence="2" id="KW-0805">Transcription regulation</keyword>
<evidence type="ECO:0000313" key="10">
    <source>
        <dbReference type="Proteomes" id="UP001244011"/>
    </source>
</evidence>
<evidence type="ECO:0000256" key="2">
    <source>
        <dbReference type="ARBA" id="ARBA00023015"/>
    </source>
</evidence>
<protein>
    <submittedName>
        <fullName evidence="9">Fungal-specific transcription factor domain-containing protein</fullName>
    </submittedName>
</protein>
<dbReference type="GO" id="GO:0005634">
    <property type="term" value="C:nucleus"/>
    <property type="evidence" value="ECO:0007669"/>
    <property type="project" value="TreeGrafter"/>
</dbReference>
<dbReference type="CDD" id="cd00067">
    <property type="entry name" value="GAL4"/>
    <property type="match status" value="1"/>
</dbReference>
<evidence type="ECO:0000256" key="3">
    <source>
        <dbReference type="ARBA" id="ARBA00023125"/>
    </source>
</evidence>
<dbReference type="EMBL" id="MU839030">
    <property type="protein sequence ID" value="KAK1763154.1"/>
    <property type="molecule type" value="Genomic_DNA"/>
</dbReference>
<dbReference type="PANTHER" id="PTHR47424">
    <property type="entry name" value="REGULATORY PROTEIN GAL4"/>
    <property type="match status" value="1"/>
</dbReference>
<dbReference type="Proteomes" id="UP001244011">
    <property type="component" value="Unassembled WGS sequence"/>
</dbReference>
<dbReference type="GO" id="GO:0000978">
    <property type="term" value="F:RNA polymerase II cis-regulatory region sequence-specific DNA binding"/>
    <property type="evidence" value="ECO:0007669"/>
    <property type="project" value="TreeGrafter"/>
</dbReference>
<dbReference type="GO" id="GO:0008270">
    <property type="term" value="F:zinc ion binding"/>
    <property type="evidence" value="ECO:0007669"/>
    <property type="project" value="InterPro"/>
</dbReference>
<keyword evidence="7" id="KW-1133">Transmembrane helix</keyword>
<evidence type="ECO:0000256" key="5">
    <source>
        <dbReference type="ARBA" id="ARBA00023242"/>
    </source>
</evidence>
<proteinExistence type="predicted"/>
<keyword evidence="7" id="KW-0472">Membrane</keyword>
<gene>
    <name evidence="9" type="ORF">QBC33DRAFT_550535</name>
</gene>
<keyword evidence="7" id="KW-0812">Transmembrane</keyword>
<feature type="transmembrane region" description="Helical" evidence="7">
    <location>
        <begin position="615"/>
        <end position="636"/>
    </location>
</feature>
<dbReference type="InterPro" id="IPR007219">
    <property type="entry name" value="XnlR_reg_dom"/>
</dbReference>
<evidence type="ECO:0000256" key="4">
    <source>
        <dbReference type="ARBA" id="ARBA00023163"/>
    </source>
</evidence>
<feature type="region of interest" description="Disordered" evidence="6">
    <location>
        <begin position="217"/>
        <end position="239"/>
    </location>
</feature>
<sequence length="773" mass="85864">MSTRPDHTPPHHEAAPAPSTTISASTEGNAGGNGGTPRQAKRRRIATACTPCRYRKSRCDGYRPVCTTCKDHGSECTYPPQSGPLNSVASRGHLLSVEERLTTVEQLLRKLGGRVDRIERDDRLGTRGPDPERVPEREIPDCFVEEDDSRTGADFQDATDGIGSIIFSQEEDAGYFGPSSNIAFTRHIVRATTTVLKRTQALSLASPDVAVSHNHMLHASRPPSPLRVPRGGSKNNGNPQSIFSLPAADETLRLINEFFSNTGMLFPYIHRETFLATYHDLTTTDFRKVRRSWLGLLNMVLAMATSASDSSHLTGQQRADESEVFFLRALALCEKQIRCAASLEIVQFLLLMSQYLQGTERSIQTWNVHGLAVKAAYQLGLHSRDALSQYPPLEREIRTRTWYGCVVLDRSLSMTLGRPSAIPESYVKLDMPRCLSFISSANFDTDVPGGDVSGDDSLAFYNSTIDLYKIMWTVLDSLYGGNLGCDSPQNVFDIASHLLRIEQKFLQWQMSLPPSVTLVQPADMAVQSGQENPEISRFRVILTLRYLNLRVLAHRPVLHRFLEAVGDHASQPVHTSSLRQVGSNSLRTCIQSAVHIVELMAHIIRSGDSQRHLGAWWFSLYYTFNAALVIYSGLLIRHDAESRSMPFPEGDIQVQRAQLQQAIESLLLLDRGNRMTEKCAKYISALASRLDSLFYSTSPQFAGAGEPQDKTRHSGPGDGQATTELLSVLAQSQTTPGVMDMSEFMDLTDLDFLNMPLHVHGHLRDNEWVPPDA</sequence>
<dbReference type="GO" id="GO:0006351">
    <property type="term" value="P:DNA-templated transcription"/>
    <property type="evidence" value="ECO:0007669"/>
    <property type="project" value="InterPro"/>
</dbReference>
<dbReference type="InterPro" id="IPR001138">
    <property type="entry name" value="Zn2Cys6_DnaBD"/>
</dbReference>
<feature type="domain" description="Zn(2)-C6 fungal-type" evidence="8">
    <location>
        <begin position="48"/>
        <end position="78"/>
    </location>
</feature>
<name>A0AAJ0FIC5_9PEZI</name>
<feature type="compositionally biased region" description="Basic and acidic residues" evidence="6">
    <location>
        <begin position="1"/>
        <end position="14"/>
    </location>
</feature>
<evidence type="ECO:0000313" key="9">
    <source>
        <dbReference type="EMBL" id="KAK1763154.1"/>
    </source>
</evidence>
<organism evidence="9 10">
    <name type="scientific">Phialemonium atrogriseum</name>
    <dbReference type="NCBI Taxonomy" id="1093897"/>
    <lineage>
        <taxon>Eukaryota</taxon>
        <taxon>Fungi</taxon>
        <taxon>Dikarya</taxon>
        <taxon>Ascomycota</taxon>
        <taxon>Pezizomycotina</taxon>
        <taxon>Sordariomycetes</taxon>
        <taxon>Sordariomycetidae</taxon>
        <taxon>Cephalothecales</taxon>
        <taxon>Cephalothecaceae</taxon>
        <taxon>Phialemonium</taxon>
    </lineage>
</organism>
<dbReference type="GO" id="GO:0000981">
    <property type="term" value="F:DNA-binding transcription factor activity, RNA polymerase II-specific"/>
    <property type="evidence" value="ECO:0007669"/>
    <property type="project" value="InterPro"/>
</dbReference>
<dbReference type="Pfam" id="PF04082">
    <property type="entry name" value="Fungal_trans"/>
    <property type="match status" value="1"/>
</dbReference>
<feature type="compositionally biased region" description="Low complexity" evidence="6">
    <location>
        <begin position="15"/>
        <end position="26"/>
    </location>
</feature>
<dbReference type="PROSITE" id="PS00463">
    <property type="entry name" value="ZN2_CY6_FUNGAL_1"/>
    <property type="match status" value="1"/>
</dbReference>
<reference evidence="9" key="1">
    <citation type="submission" date="2023-06" db="EMBL/GenBank/DDBJ databases">
        <title>Genome-scale phylogeny and comparative genomics of the fungal order Sordariales.</title>
        <authorList>
            <consortium name="Lawrence Berkeley National Laboratory"/>
            <person name="Hensen N."/>
            <person name="Bonometti L."/>
            <person name="Westerberg I."/>
            <person name="Brannstrom I.O."/>
            <person name="Guillou S."/>
            <person name="Cros-Aarteil S."/>
            <person name="Calhoun S."/>
            <person name="Haridas S."/>
            <person name="Kuo A."/>
            <person name="Mondo S."/>
            <person name="Pangilinan J."/>
            <person name="Riley R."/>
            <person name="Labutti K."/>
            <person name="Andreopoulos B."/>
            <person name="Lipzen A."/>
            <person name="Chen C."/>
            <person name="Yanf M."/>
            <person name="Daum C."/>
            <person name="Ng V."/>
            <person name="Clum A."/>
            <person name="Steindorff A."/>
            <person name="Ohm R."/>
            <person name="Martin F."/>
            <person name="Silar P."/>
            <person name="Natvig D."/>
            <person name="Lalanne C."/>
            <person name="Gautier V."/>
            <person name="Ament-Velasquez S.L."/>
            <person name="Kruys A."/>
            <person name="Hutchinson M.I."/>
            <person name="Powell A.J."/>
            <person name="Barry K."/>
            <person name="Miller A.N."/>
            <person name="Grigoriev I.V."/>
            <person name="Debuchy R."/>
            <person name="Gladieux P."/>
            <person name="Thoren M.H."/>
            <person name="Johannesson H."/>
        </authorList>
    </citation>
    <scope>NUCLEOTIDE SEQUENCE</scope>
    <source>
        <strain evidence="9">8032-3</strain>
    </source>
</reference>
<dbReference type="SMART" id="SM00066">
    <property type="entry name" value="GAL4"/>
    <property type="match status" value="1"/>
</dbReference>
<feature type="region of interest" description="Disordered" evidence="6">
    <location>
        <begin position="1"/>
        <end position="43"/>
    </location>
</feature>